<feature type="region of interest" description="Disordered" evidence="1">
    <location>
        <begin position="71"/>
        <end position="114"/>
    </location>
</feature>
<reference evidence="2" key="1">
    <citation type="submission" date="2022-08" db="EMBL/GenBank/DDBJ databases">
        <authorList>
            <consortium name="DOE Joint Genome Institute"/>
            <person name="Min B."/>
            <person name="Riley R."/>
            <person name="Sierra-Patev S."/>
            <person name="Naranjo-Ortiz M."/>
            <person name="Looney B."/>
            <person name="Konkel Z."/>
            <person name="Slot J.C."/>
            <person name="Sakamoto Y."/>
            <person name="Steenwyk J.L."/>
            <person name="Rokas A."/>
            <person name="Carro J."/>
            <person name="Camarero S."/>
            <person name="Ferreira P."/>
            <person name="Molpeceres G."/>
            <person name="Ruiz-Duenas F.J."/>
            <person name="Serrano A."/>
            <person name="Henrissat B."/>
            <person name="Drula E."/>
            <person name="Hughes K.W."/>
            <person name="Mata J.L."/>
            <person name="Ishikawa N.K."/>
            <person name="Vargas-Isla R."/>
            <person name="Ushijima S."/>
            <person name="Smith C.A."/>
            <person name="Ahrendt S."/>
            <person name="Andreopoulos W."/>
            <person name="He G."/>
            <person name="Labutti K."/>
            <person name="Lipzen A."/>
            <person name="Ng V."/>
            <person name="Sandor L."/>
            <person name="Barry K."/>
            <person name="Martinez A.T."/>
            <person name="Xiao Y."/>
            <person name="Gibbons J.G."/>
            <person name="Terashima K."/>
            <person name="Hibbett D.S."/>
            <person name="Grigoriev I.V."/>
        </authorList>
    </citation>
    <scope>NUCLEOTIDE SEQUENCE</scope>
    <source>
        <strain evidence="2">TFB7829</strain>
    </source>
</reference>
<name>A0AA38PTG8_9AGAR</name>
<feature type="compositionally biased region" description="Low complexity" evidence="1">
    <location>
        <begin position="671"/>
        <end position="685"/>
    </location>
</feature>
<feature type="compositionally biased region" description="Low complexity" evidence="1">
    <location>
        <begin position="131"/>
        <end position="141"/>
    </location>
</feature>
<feature type="compositionally biased region" description="Low complexity" evidence="1">
    <location>
        <begin position="292"/>
        <end position="306"/>
    </location>
</feature>
<proteinExistence type="predicted"/>
<sequence>MDSAYTTTEIHRTNDLVLNTPANRPPLSAQESREKRLAHQQSRFRNRGGIFVIPERSTNLVDDLIRKTNLKPATARRSRSRSKSHSPIRRKSGKAAVGDHDETHALSRARKGPKSAIAVVAGEDEPIAGPSKTTQAAAASKQQKKHIAVHLAARKKSTLKKSIHGPTTDSNVVAKLPIVLSNARTPRISTTDGKVNDMLDTETQDVSKPGKSSKKAKATPATTVNRKGEATRDLTEEGLKAAGRREKGGRTLRSKTGGLWGVIAVAKPRGKKTSQIKSRTTHDAAAAPTLMSSDNNQDSDASDSINYPSSPLARKGKRRAATNSKKYVEDDTEQDEEDSRPSKKPSKSKAKAPASKQSKKSTKQQQPSEMEEDTKEQPRIKLPLTPVPEESEPDSEVEHESLVARLAQDLASAISKTVEDFAPVSKDEVKISQANEKGSTMGKRKAKRKAVADRKEKEIVVKDETKVAIKKGGKDLVSAKEKSKEHSKDDVVVLKDTENPKPTRSRKGRNQTKTNSDHAKAETSPLSSPSRLLKRARPVVEPELESVDDATSSRTRKKAKMVEADVLTSKSGKAKPPGNKDAPGGTENGDFAWREGNNASQKKQNKRKRADLTAKVDNDDQVELEPDLKKKKKRKEEKDSRQIAQEKGFNSRSHSPRLKTASRTQKENSVAPAAAAPLKPLAKKATQPSSVSKKTAKKGPPQRVLDRIKESAALDISHDIDHEPDEMNLS</sequence>
<feature type="region of interest" description="Disordered" evidence="1">
    <location>
        <begin position="126"/>
        <end position="145"/>
    </location>
</feature>
<accession>A0AA38PTG8</accession>
<feature type="region of interest" description="Disordered" evidence="1">
    <location>
        <begin position="187"/>
        <end position="400"/>
    </location>
</feature>
<evidence type="ECO:0000313" key="2">
    <source>
        <dbReference type="EMBL" id="KAJ3981618.1"/>
    </source>
</evidence>
<organism evidence="2 3">
    <name type="scientific">Lentinula detonsa</name>
    <dbReference type="NCBI Taxonomy" id="2804962"/>
    <lineage>
        <taxon>Eukaryota</taxon>
        <taxon>Fungi</taxon>
        <taxon>Dikarya</taxon>
        <taxon>Basidiomycota</taxon>
        <taxon>Agaricomycotina</taxon>
        <taxon>Agaricomycetes</taxon>
        <taxon>Agaricomycetidae</taxon>
        <taxon>Agaricales</taxon>
        <taxon>Marasmiineae</taxon>
        <taxon>Omphalotaceae</taxon>
        <taxon>Lentinula</taxon>
    </lineage>
</organism>
<feature type="region of interest" description="Disordered" evidence="1">
    <location>
        <begin position="1"/>
        <end position="42"/>
    </location>
</feature>
<feature type="compositionally biased region" description="Basic and acidic residues" evidence="1">
    <location>
        <begin position="704"/>
        <end position="721"/>
    </location>
</feature>
<dbReference type="Proteomes" id="UP001163850">
    <property type="component" value="Unassembled WGS sequence"/>
</dbReference>
<evidence type="ECO:0000313" key="3">
    <source>
        <dbReference type="Proteomes" id="UP001163850"/>
    </source>
</evidence>
<feature type="compositionally biased region" description="Basic residues" evidence="1">
    <location>
        <begin position="74"/>
        <end position="93"/>
    </location>
</feature>
<dbReference type="EMBL" id="MU802104">
    <property type="protein sequence ID" value="KAJ3981618.1"/>
    <property type="molecule type" value="Genomic_DNA"/>
</dbReference>
<dbReference type="AlphaFoldDB" id="A0AA38PTG8"/>
<protein>
    <submittedName>
        <fullName evidence="2">Uncharacterized protein</fullName>
    </submittedName>
</protein>
<feature type="region of interest" description="Disordered" evidence="1">
    <location>
        <begin position="432"/>
        <end position="730"/>
    </location>
</feature>
<feature type="compositionally biased region" description="Basic and acidic residues" evidence="1">
    <location>
        <begin position="450"/>
        <end position="501"/>
    </location>
</feature>
<feature type="compositionally biased region" description="Basic and acidic residues" evidence="1">
    <location>
        <begin position="226"/>
        <end position="249"/>
    </location>
</feature>
<comment type="caution">
    <text evidence="2">The sequence shown here is derived from an EMBL/GenBank/DDBJ whole genome shotgun (WGS) entry which is preliminary data.</text>
</comment>
<evidence type="ECO:0000256" key="1">
    <source>
        <dbReference type="SAM" id="MobiDB-lite"/>
    </source>
</evidence>
<gene>
    <name evidence="2" type="ORF">F5890DRAFT_1556651</name>
</gene>